<name>A0ABP0S0Q6_9DINO</name>
<dbReference type="PANTHER" id="PTHR33153">
    <property type="entry name" value="MYND-TYPE DOMAIN-CONTAINING PROTEIN"/>
    <property type="match status" value="1"/>
</dbReference>
<feature type="region of interest" description="Disordered" evidence="1">
    <location>
        <begin position="645"/>
        <end position="727"/>
    </location>
</feature>
<protein>
    <recommendedName>
        <fullName evidence="2">DUF7869 domain-containing protein</fullName>
    </recommendedName>
</protein>
<evidence type="ECO:0000256" key="1">
    <source>
        <dbReference type="SAM" id="MobiDB-lite"/>
    </source>
</evidence>
<evidence type="ECO:0000259" key="2">
    <source>
        <dbReference type="Pfam" id="PF25273"/>
    </source>
</evidence>
<dbReference type="Pfam" id="PF25273">
    <property type="entry name" value="DUF7869"/>
    <property type="match status" value="1"/>
</dbReference>
<organism evidence="3 4">
    <name type="scientific">Durusdinium trenchii</name>
    <dbReference type="NCBI Taxonomy" id="1381693"/>
    <lineage>
        <taxon>Eukaryota</taxon>
        <taxon>Sar</taxon>
        <taxon>Alveolata</taxon>
        <taxon>Dinophyceae</taxon>
        <taxon>Suessiales</taxon>
        <taxon>Symbiodiniaceae</taxon>
        <taxon>Durusdinium</taxon>
    </lineage>
</organism>
<reference evidence="3 4" key="1">
    <citation type="submission" date="2024-02" db="EMBL/GenBank/DDBJ databases">
        <authorList>
            <person name="Chen Y."/>
            <person name="Shah S."/>
            <person name="Dougan E. K."/>
            <person name="Thang M."/>
            <person name="Chan C."/>
        </authorList>
    </citation>
    <scope>NUCLEOTIDE SEQUENCE [LARGE SCALE GENOMIC DNA]</scope>
</reference>
<dbReference type="PANTHER" id="PTHR33153:SF3">
    <property type="entry name" value="TRAFFICKING PROTEIN PARTICLE COMPLEX SUBUNIT 11 DOMAIN-CONTAINING PROTEIN"/>
    <property type="match status" value="1"/>
</dbReference>
<feature type="compositionally biased region" description="Low complexity" evidence="1">
    <location>
        <begin position="678"/>
        <end position="688"/>
    </location>
</feature>
<sequence length="847" mass="95926">MGDSSEVELPPDVSSDDPGSLKEESEVELPPDVLDDEVVGAGDASHNQHCTCRLQCFTKFAQESVELHRNQQLGDSNSMAKTFHKIKQLVDQRPDGEANARIGWAIGEVKVCRPFWEHYYAVGHKQVDDMVKLSKAGHAQLPERGARMPREKLKMDEVDMWFLNLYQGSEPTPMEDPPAGRLEELGDDDSLQHEVVNSVHHPLYSLSVAVGDGVNKQHLVPKRYLNETNVSSLWNLYQSDEKVPSKVSRDTFNKAFKKHWRSILQFKGYGQGTRCQLCADLDEERKHCTSKEERASIDIRKRRHYERTDADRSMNVRSNQLSCFPATFQLSNAGSRVVKFMVDGMDQAKFRTPRNLAASSAFAQCHRPALHLTGVIAFGLLEAYFLLGPDTKKDANMNSTCISMTLDLCRNLLERLGPEYSLPRHAILAADNTPREAKNQIFATFAGSLVQRKLFDTIEVQFMQAGHTKNELDQRFSTLATVLSKAPVLETPEEFAQCIRKNVQPLHGKELHVIVLENTWDFQAMFEKYQCQISGLTSTHLQPNANHLPQLMLPHDLAEKMDFRAELKPAERRWLSEEVQKEFRKTSRIVGTEPWRLFEAQNWLQVLCDENEQKINRRPPQLDFVLEMGTTGDVGILPDYSDLYIPDDPDPREVRVGRGAKGMKRPAAAPSGPPVLKRPAAMRRPAAARQDDAGGGHAVEEPEAGPGSVEESPGAAFPAEDEQAEPPEAHLADLPDLAVPKAEDPLLNEIRLTDSQGYTFQEVLSCLKYEYDDERAYTESFKTKGSSGQYMKCKAEPWGQWKRDALETHGWRKQPEGWRWSWQWVSPLYKHNPSLQNHVDKMDHFLA</sequence>
<keyword evidence="4" id="KW-1185">Reference proteome</keyword>
<gene>
    <name evidence="3" type="ORF">SCF082_LOCUS49347</name>
</gene>
<dbReference type="InterPro" id="IPR057191">
    <property type="entry name" value="DUF7869"/>
</dbReference>
<feature type="region of interest" description="Disordered" evidence="1">
    <location>
        <begin position="1"/>
        <end position="28"/>
    </location>
</feature>
<proteinExistence type="predicted"/>
<feature type="compositionally biased region" description="Basic and acidic residues" evidence="1">
    <location>
        <begin position="689"/>
        <end position="700"/>
    </location>
</feature>
<dbReference type="Proteomes" id="UP001642464">
    <property type="component" value="Unassembled WGS sequence"/>
</dbReference>
<feature type="domain" description="DUF7869" evidence="2">
    <location>
        <begin position="369"/>
        <end position="540"/>
    </location>
</feature>
<evidence type="ECO:0000313" key="3">
    <source>
        <dbReference type="EMBL" id="CAK9105899.1"/>
    </source>
</evidence>
<dbReference type="EMBL" id="CAXAMM010042631">
    <property type="protein sequence ID" value="CAK9105899.1"/>
    <property type="molecule type" value="Genomic_DNA"/>
</dbReference>
<evidence type="ECO:0000313" key="4">
    <source>
        <dbReference type="Proteomes" id="UP001642464"/>
    </source>
</evidence>
<accession>A0ABP0S0Q6</accession>
<comment type="caution">
    <text evidence="3">The sequence shown here is derived from an EMBL/GenBank/DDBJ whole genome shotgun (WGS) entry which is preliminary data.</text>
</comment>